<comment type="similarity">
    <text evidence="1 5">Belongs to the peptidase S8 family.</text>
</comment>
<keyword evidence="2" id="KW-0645">Protease</keyword>
<organism evidence="9 10">
    <name type="scientific">Streptomyces vulcanius</name>
    <dbReference type="NCBI Taxonomy" id="1441876"/>
    <lineage>
        <taxon>Bacteria</taxon>
        <taxon>Bacillati</taxon>
        <taxon>Actinomycetota</taxon>
        <taxon>Actinomycetes</taxon>
        <taxon>Kitasatosporales</taxon>
        <taxon>Streptomycetaceae</taxon>
        <taxon>Streptomyces</taxon>
    </lineage>
</organism>
<dbReference type="InterPro" id="IPR050131">
    <property type="entry name" value="Peptidase_S8_subtilisin-like"/>
</dbReference>
<evidence type="ECO:0000256" key="5">
    <source>
        <dbReference type="PROSITE-ProRule" id="PRU01240"/>
    </source>
</evidence>
<keyword evidence="6" id="KW-0472">Membrane</keyword>
<keyword evidence="6" id="KW-0812">Transmembrane</keyword>
<sequence>MRAAWRRGFAMVSGCTAVLVAVGVVAGSPVAAASDTPVLPRIPEQVDTADGCTPAGRQEVRRTPWAQQLLGVREAQRLGLGGGVTVGVVDTGVDTGAAALKGRVSGDGAKDCVGHGTFAAGLVAGARRDGVGFVGVAPQARVFGVRVTTAGGVTDADAVADGIDKAVRHGCEVVLVSVAYGKPSARMKAAVAGAVRRDVVVVAPVSGGRQYSAPAYPGALPGVVSVGSVGVDGAPYPSGRKALAAPPDLVAPGDRVMSVGPGGGHFTGDGDTVAAAFVAGAAALVRAHDPDLTATAVADRLRATAAHPAGAVPDPLAGYGLTDPAAALSGVPVPAAVPAARATTPYRVPSRPASLSPGPAWAVAALAGLTALLAAALATIVPRGRARDWQPGNRT</sequence>
<dbReference type="EMBL" id="JBHSFK010000071">
    <property type="protein sequence ID" value="MFC4508189.1"/>
    <property type="molecule type" value="Genomic_DNA"/>
</dbReference>
<feature type="chain" id="PRO_5047539522" evidence="7">
    <location>
        <begin position="34"/>
        <end position="395"/>
    </location>
</feature>
<dbReference type="PANTHER" id="PTHR43806">
    <property type="entry name" value="PEPTIDASE S8"/>
    <property type="match status" value="1"/>
</dbReference>
<proteinExistence type="inferred from homology"/>
<dbReference type="PRINTS" id="PR00723">
    <property type="entry name" value="SUBTILISIN"/>
</dbReference>
<gene>
    <name evidence="9" type="ORF">ACFPIH_53890</name>
</gene>
<dbReference type="PANTHER" id="PTHR43806:SF11">
    <property type="entry name" value="CEREVISIN-RELATED"/>
    <property type="match status" value="1"/>
</dbReference>
<dbReference type="Gene3D" id="3.40.50.200">
    <property type="entry name" value="Peptidase S8/S53 domain"/>
    <property type="match status" value="1"/>
</dbReference>
<dbReference type="Proteomes" id="UP001595839">
    <property type="component" value="Unassembled WGS sequence"/>
</dbReference>
<dbReference type="PROSITE" id="PS51892">
    <property type="entry name" value="SUBTILASE"/>
    <property type="match status" value="1"/>
</dbReference>
<dbReference type="SUPFAM" id="SSF52743">
    <property type="entry name" value="Subtilisin-like"/>
    <property type="match status" value="1"/>
</dbReference>
<feature type="domain" description="Peptidase S8/S53" evidence="8">
    <location>
        <begin position="81"/>
        <end position="320"/>
    </location>
</feature>
<keyword evidence="3" id="KW-0378">Hydrolase</keyword>
<accession>A0ABV9B7R3</accession>
<dbReference type="Pfam" id="PF00082">
    <property type="entry name" value="Peptidase_S8"/>
    <property type="match status" value="1"/>
</dbReference>
<name>A0ABV9B7R3_9ACTN</name>
<dbReference type="InterPro" id="IPR036852">
    <property type="entry name" value="Peptidase_S8/S53_dom_sf"/>
</dbReference>
<dbReference type="InterPro" id="IPR000209">
    <property type="entry name" value="Peptidase_S8/S53_dom"/>
</dbReference>
<keyword evidence="6" id="KW-1133">Transmembrane helix</keyword>
<evidence type="ECO:0000256" key="1">
    <source>
        <dbReference type="ARBA" id="ARBA00011073"/>
    </source>
</evidence>
<evidence type="ECO:0000256" key="7">
    <source>
        <dbReference type="SAM" id="SignalP"/>
    </source>
</evidence>
<dbReference type="RefSeq" id="WP_381185494.1">
    <property type="nucleotide sequence ID" value="NZ_JBHSFK010000071.1"/>
</dbReference>
<evidence type="ECO:0000313" key="9">
    <source>
        <dbReference type="EMBL" id="MFC4508189.1"/>
    </source>
</evidence>
<protein>
    <submittedName>
        <fullName evidence="9">S8 family serine peptidase</fullName>
    </submittedName>
</protein>
<keyword evidence="7" id="KW-0732">Signal</keyword>
<evidence type="ECO:0000256" key="6">
    <source>
        <dbReference type="SAM" id="Phobius"/>
    </source>
</evidence>
<feature type="transmembrane region" description="Helical" evidence="6">
    <location>
        <begin position="360"/>
        <end position="381"/>
    </location>
</feature>
<feature type="signal peptide" evidence="7">
    <location>
        <begin position="1"/>
        <end position="33"/>
    </location>
</feature>
<keyword evidence="10" id="KW-1185">Reference proteome</keyword>
<evidence type="ECO:0000259" key="8">
    <source>
        <dbReference type="Pfam" id="PF00082"/>
    </source>
</evidence>
<reference evidence="10" key="1">
    <citation type="journal article" date="2019" name="Int. J. Syst. Evol. Microbiol.">
        <title>The Global Catalogue of Microorganisms (GCM) 10K type strain sequencing project: providing services to taxonomists for standard genome sequencing and annotation.</title>
        <authorList>
            <consortium name="The Broad Institute Genomics Platform"/>
            <consortium name="The Broad Institute Genome Sequencing Center for Infectious Disease"/>
            <person name="Wu L."/>
            <person name="Ma J."/>
        </authorList>
    </citation>
    <scope>NUCLEOTIDE SEQUENCE [LARGE SCALE GENOMIC DNA]</scope>
    <source>
        <strain evidence="10">CGMCC 4.7177</strain>
    </source>
</reference>
<dbReference type="InterPro" id="IPR015500">
    <property type="entry name" value="Peptidase_S8_subtilisin-rel"/>
</dbReference>
<evidence type="ECO:0000313" key="10">
    <source>
        <dbReference type="Proteomes" id="UP001595839"/>
    </source>
</evidence>
<keyword evidence="4" id="KW-0720">Serine protease</keyword>
<evidence type="ECO:0000256" key="3">
    <source>
        <dbReference type="ARBA" id="ARBA00022801"/>
    </source>
</evidence>
<evidence type="ECO:0000256" key="2">
    <source>
        <dbReference type="ARBA" id="ARBA00022670"/>
    </source>
</evidence>
<evidence type="ECO:0000256" key="4">
    <source>
        <dbReference type="ARBA" id="ARBA00022825"/>
    </source>
</evidence>
<comment type="caution">
    <text evidence="9">The sequence shown here is derived from an EMBL/GenBank/DDBJ whole genome shotgun (WGS) entry which is preliminary data.</text>
</comment>
<comment type="caution">
    <text evidence="5">Lacks conserved residue(s) required for the propagation of feature annotation.</text>
</comment>